<dbReference type="Gene3D" id="2.130.10.10">
    <property type="entry name" value="YVTN repeat-like/Quinoprotein amine dehydrogenase"/>
    <property type="match status" value="3"/>
</dbReference>
<dbReference type="Proteomes" id="UP001217485">
    <property type="component" value="Unassembled WGS sequence"/>
</dbReference>
<comment type="caution">
    <text evidence="5">The sequence shown here is derived from an EMBL/GenBank/DDBJ whole genome shotgun (WGS) entry which is preliminary data.</text>
</comment>
<dbReference type="RefSeq" id="WP_272095795.1">
    <property type="nucleotide sequence ID" value="NZ_JAQNDK010000001.1"/>
</dbReference>
<gene>
    <name evidence="5" type="ORF">POL72_14405</name>
</gene>
<evidence type="ECO:0000256" key="2">
    <source>
        <dbReference type="ARBA" id="ARBA00022737"/>
    </source>
</evidence>
<name>A0ABT5BXN6_9BACT</name>
<proteinExistence type="predicted"/>
<evidence type="ECO:0000259" key="4">
    <source>
        <dbReference type="Pfam" id="PF00656"/>
    </source>
</evidence>
<protein>
    <submittedName>
        <fullName evidence="5">Caspase family protein</fullName>
    </submittedName>
</protein>
<organism evidence="5 6">
    <name type="scientific">Sorangium atrum</name>
    <dbReference type="NCBI Taxonomy" id="2995308"/>
    <lineage>
        <taxon>Bacteria</taxon>
        <taxon>Pseudomonadati</taxon>
        <taxon>Myxococcota</taxon>
        <taxon>Polyangia</taxon>
        <taxon>Polyangiales</taxon>
        <taxon>Polyangiaceae</taxon>
        <taxon>Sorangium</taxon>
    </lineage>
</organism>
<dbReference type="InterPro" id="IPR011047">
    <property type="entry name" value="Quinoprotein_ADH-like_sf"/>
</dbReference>
<keyword evidence="2" id="KW-0677">Repeat</keyword>
<evidence type="ECO:0000256" key="1">
    <source>
        <dbReference type="ARBA" id="ARBA00022574"/>
    </source>
</evidence>
<dbReference type="Pfam" id="PF00656">
    <property type="entry name" value="Peptidase_C14"/>
    <property type="match status" value="1"/>
</dbReference>
<keyword evidence="6" id="KW-1185">Reference proteome</keyword>
<dbReference type="InterPro" id="IPR015943">
    <property type="entry name" value="WD40/YVTN_repeat-like_dom_sf"/>
</dbReference>
<dbReference type="Pfam" id="PF00400">
    <property type="entry name" value="WD40"/>
    <property type="match status" value="2"/>
</dbReference>
<dbReference type="SUPFAM" id="SSF50998">
    <property type="entry name" value="Quinoprotein alcohol dehydrogenase-like"/>
    <property type="match status" value="1"/>
</dbReference>
<dbReference type="InterPro" id="IPR011600">
    <property type="entry name" value="Pept_C14_caspase"/>
</dbReference>
<feature type="repeat" description="WD" evidence="3">
    <location>
        <begin position="311"/>
        <end position="352"/>
    </location>
</feature>
<dbReference type="InterPro" id="IPR001680">
    <property type="entry name" value="WD40_rpt"/>
</dbReference>
<evidence type="ECO:0000256" key="3">
    <source>
        <dbReference type="PROSITE-ProRule" id="PRU00221"/>
    </source>
</evidence>
<dbReference type="Gene3D" id="3.40.50.1460">
    <property type="match status" value="1"/>
</dbReference>
<feature type="domain" description="Peptidase C14 caspase" evidence="4">
    <location>
        <begin position="846"/>
        <end position="1077"/>
    </location>
</feature>
<dbReference type="PANTHER" id="PTHR44019:SF8">
    <property type="entry name" value="POC1 CENTRIOLAR PROTEIN HOMOLOG"/>
    <property type="match status" value="1"/>
</dbReference>
<dbReference type="PROSITE" id="PS50082">
    <property type="entry name" value="WD_REPEATS_2"/>
    <property type="match status" value="2"/>
</dbReference>
<sequence length="1232" mass="132470">MISRHDLYGLQCGTLHVFVDLPERSVRDAFVDEAIREMEEARKKGEKRLLTERFLREELQRKIERLTAHLATVIDLAARMKAARDGGDAREEDRLFRAIVIAKWLGGALIKVLLGGPTAGMSRVALVGGKKLELVAQTGHSGVIRLISFSADGSRLITAAGDGRAISWAAATGDELYTFWLDSAKMGDPAGVALSPDGRQMVVVGGEGAAIRYPLLDEMKWLSLHAPFKLRKVRFAAFSSDGARLVTSGAETIVWAVKEGRVEAARRFGERSDATATVAAFSPRGDLVLTEGPNHDAILWNARTGAQLQALSGHAAPVQAAAFSADGDRVATLDTAGVVIVWDAHTAGRLLELAISSAPTSIALSTDGRLLLTVSPGAAVQLWELDARPPAPRAAVAQALAMIGGSIQAADLSPSALLTLLVVGMADGSLHAIDWVNGDVVWSVKAMRLASTWIEFAADGRRFTVAREDGMAHVWDAGTGGLAEVRPAPAPTPSLELEAILPGQVIRSAQSGEEIGYYEPESIRNNPLVRVERLGSVGRWLLTHRDGQVNVLDEKQLPGQWLLTAECQWGAMIAHATTTALSPDGRFVLGGTASGTVELWRVGVAARLCTLLSLADRRWAVADDEGRYDTSQDGEAAGLHWLLDLEPLALSQLKLRYYDPALLAKKMQLRAEPVRAVTQLAPKLFPSVRTTILERGPRRPTVHVELGGQGSGARTILGGEEKGPTLYVELRDQGGGFGTIQIAINGKEALVGRLAQDESGRPFLAAEGRRQEFWVDALRDEATGAIREISFEFSLAGHPYLHQGDASNRVTVVAMDADDVLASRGSESRFAAAGTPGRAPPMLWGIIVGISRYQGPSLRLAYAGKDAADFGKALRFVAEPLFGDRVKVNVLSTDSGDTAEWPTRANIEAAFRWAEGAKSEDVLVVYLSGHGVQVNEGKDDEFYYLTQDAVERAYADPVVWRASALSSQELTKWIKRVPALKQVVLLDTCHAGRFLKDLTEEREVPSSYQRVLERMRDRTGLWLLAGAAADAVSYEASRYAQGLLTYALLSGMRGAALHGGNLIGVGELYNYVVDQVPLLAKGIGGVQRPLLAVPAGGSSFVIGAVDAARPGSFRLAVPLPLVERSSFQDEEEMDDGLALGMNVDEALRSLAEAQPPPFVFVDATGVPDSLRPAGRYRRAADGSIRVTVRLFHDHQRALDSVVEGRADAVDALARRIAAMMAESIRQARGPIA</sequence>
<dbReference type="EMBL" id="JAQNDK010000001">
    <property type="protein sequence ID" value="MDC0678934.1"/>
    <property type="molecule type" value="Genomic_DNA"/>
</dbReference>
<dbReference type="SMART" id="SM00320">
    <property type="entry name" value="WD40"/>
    <property type="match status" value="6"/>
</dbReference>
<dbReference type="PROSITE" id="PS50294">
    <property type="entry name" value="WD_REPEATS_REGION"/>
    <property type="match status" value="1"/>
</dbReference>
<feature type="repeat" description="WD" evidence="3">
    <location>
        <begin position="137"/>
        <end position="178"/>
    </location>
</feature>
<dbReference type="InterPro" id="IPR050505">
    <property type="entry name" value="WDR55/POC1"/>
</dbReference>
<dbReference type="PANTHER" id="PTHR44019">
    <property type="entry name" value="WD REPEAT-CONTAINING PROTEIN 55"/>
    <property type="match status" value="1"/>
</dbReference>
<evidence type="ECO:0000313" key="6">
    <source>
        <dbReference type="Proteomes" id="UP001217485"/>
    </source>
</evidence>
<accession>A0ABT5BXN6</accession>
<reference evidence="5 6" key="1">
    <citation type="submission" date="2023-01" db="EMBL/GenBank/DDBJ databases">
        <title>Minimal conservation of predation-associated metabolite biosynthetic gene clusters underscores biosynthetic potential of Myxococcota including descriptions for ten novel species: Archangium lansinium sp. nov., Myxococcus landrumus sp. nov., Nannocystis bai.</title>
        <authorList>
            <person name="Ahearne A."/>
            <person name="Stevens C."/>
            <person name="Dowd S."/>
        </authorList>
    </citation>
    <scope>NUCLEOTIDE SEQUENCE [LARGE SCALE GENOMIC DNA]</scope>
    <source>
        <strain evidence="5 6">WIWO2</strain>
    </source>
</reference>
<keyword evidence="1 3" id="KW-0853">WD repeat</keyword>
<evidence type="ECO:0000313" key="5">
    <source>
        <dbReference type="EMBL" id="MDC0678934.1"/>
    </source>
</evidence>